<feature type="signal peptide" evidence="1">
    <location>
        <begin position="1"/>
        <end position="18"/>
    </location>
</feature>
<accession>A0ABX8A7K7</accession>
<dbReference type="EMBL" id="CP036498">
    <property type="protein sequence ID" value="QUS39291.1"/>
    <property type="molecule type" value="Genomic_DNA"/>
</dbReference>
<reference evidence="2 3" key="1">
    <citation type="submission" date="2019-02" db="EMBL/GenBank/DDBJ databases">
        <title>Emended description of the genus Rhodopseudomonas and description of Rhodopseudomonas albus sp. nov., a non-phototrophic, heavy-metal-tolerant bacterium isolated from garden soil.</title>
        <authorList>
            <person name="Bao Z."/>
            <person name="Cao W.W."/>
            <person name="Sato Y."/>
            <person name="Nishizawa T."/>
            <person name="Zhao J."/>
            <person name="Guo Y."/>
            <person name="Ohta H."/>
        </authorList>
    </citation>
    <scope>NUCLEOTIDE SEQUENCE [LARGE SCALE GENOMIC DNA]</scope>
    <source>
        <strain evidence="2 3">SK50-23</strain>
    </source>
</reference>
<dbReference type="Proteomes" id="UP000682843">
    <property type="component" value="Chromosome"/>
</dbReference>
<organism evidence="2 3">
    <name type="scientific">Tardiphaga alba</name>
    <dbReference type="NCBI Taxonomy" id="340268"/>
    <lineage>
        <taxon>Bacteria</taxon>
        <taxon>Pseudomonadati</taxon>
        <taxon>Pseudomonadota</taxon>
        <taxon>Alphaproteobacteria</taxon>
        <taxon>Hyphomicrobiales</taxon>
        <taxon>Nitrobacteraceae</taxon>
        <taxon>Tardiphaga</taxon>
    </lineage>
</organism>
<evidence type="ECO:0000313" key="2">
    <source>
        <dbReference type="EMBL" id="QUS39291.1"/>
    </source>
</evidence>
<evidence type="ECO:0000313" key="3">
    <source>
        <dbReference type="Proteomes" id="UP000682843"/>
    </source>
</evidence>
<proteinExistence type="predicted"/>
<evidence type="ECO:0000256" key="1">
    <source>
        <dbReference type="SAM" id="SignalP"/>
    </source>
</evidence>
<dbReference type="RefSeq" id="WP_211912835.1">
    <property type="nucleotide sequence ID" value="NZ_CP036498.1"/>
</dbReference>
<sequence>MRSLALILFLAAATTADAADLAGQSRIGALFAEPVAKGRRVVVAKTEKPVEEPIVTYAPEVYVPSIVHGYYGKPNSYYYRSYYGTKPGNIFDLGPISSRAPYGCGLYGYC</sequence>
<protein>
    <submittedName>
        <fullName evidence="2">Uncharacterized protein</fullName>
    </submittedName>
</protein>
<keyword evidence="3" id="KW-1185">Reference proteome</keyword>
<gene>
    <name evidence="2" type="ORF">RPMA_10920</name>
</gene>
<keyword evidence="1" id="KW-0732">Signal</keyword>
<feature type="chain" id="PRO_5046286977" evidence="1">
    <location>
        <begin position="19"/>
        <end position="110"/>
    </location>
</feature>
<name>A0ABX8A7K7_9BRAD</name>